<keyword evidence="1" id="KW-0472">Membrane</keyword>
<evidence type="ECO:0000313" key="3">
    <source>
        <dbReference type="Proteomes" id="UP000823935"/>
    </source>
</evidence>
<name>A0A9D1EU83_9FIRM</name>
<dbReference type="EMBL" id="DVIQ01000067">
    <property type="protein sequence ID" value="HIS32053.1"/>
    <property type="molecule type" value="Genomic_DNA"/>
</dbReference>
<sequence>MKKIWRPVLLLAILFIGVVYYPIRPGFYLDMTDHDVIGSAELQLSIGWLKQYGSTIDRLERAELEDQLIGLKEDFARQITNVSGASEAGITGYDSYLAWEDAFYEKEDPPEEERALHQSLLDNTNVYTIGMLISFMDNYDRLAAGGSAIDTGASIDPPSPAAKASIRRITQAEENKGVYGFLPSSMVNDIDAFFHYFAIWCSFSAILLLAPALVNDRLHHTRPMQWASRRGRKVLNTQIGSALVSGLLLMVLNCAAYLGPFLSTGTLQFWRCPMVSVWPGSFPWFDWTYGQYLLALLGLTALLTLATAGFITILSWYSANYVSVLLKAIPLIFVLEWGAIPWIMDGAGRFSGKPVRLIGQPGAEFIGGILTAALALFLCSLVYRLQRKKNLFI</sequence>
<keyword evidence="1" id="KW-0812">Transmembrane</keyword>
<dbReference type="Proteomes" id="UP000823935">
    <property type="component" value="Unassembled WGS sequence"/>
</dbReference>
<proteinExistence type="predicted"/>
<organism evidence="2 3">
    <name type="scientific">Candidatus Limivivens intestinipullorum</name>
    <dbReference type="NCBI Taxonomy" id="2840858"/>
    <lineage>
        <taxon>Bacteria</taxon>
        <taxon>Bacillati</taxon>
        <taxon>Bacillota</taxon>
        <taxon>Clostridia</taxon>
        <taxon>Lachnospirales</taxon>
        <taxon>Lachnospiraceae</taxon>
        <taxon>Lachnospiraceae incertae sedis</taxon>
        <taxon>Candidatus Limivivens</taxon>
    </lineage>
</organism>
<feature type="transmembrane region" description="Helical" evidence="1">
    <location>
        <begin position="292"/>
        <end position="317"/>
    </location>
</feature>
<feature type="transmembrane region" description="Helical" evidence="1">
    <location>
        <begin position="364"/>
        <end position="383"/>
    </location>
</feature>
<reference evidence="2" key="2">
    <citation type="journal article" date="2021" name="PeerJ">
        <title>Extensive microbial diversity within the chicken gut microbiome revealed by metagenomics and culture.</title>
        <authorList>
            <person name="Gilroy R."/>
            <person name="Ravi A."/>
            <person name="Getino M."/>
            <person name="Pursley I."/>
            <person name="Horton D.L."/>
            <person name="Alikhan N.F."/>
            <person name="Baker D."/>
            <person name="Gharbi K."/>
            <person name="Hall N."/>
            <person name="Watson M."/>
            <person name="Adriaenssens E.M."/>
            <person name="Foster-Nyarko E."/>
            <person name="Jarju S."/>
            <person name="Secka A."/>
            <person name="Antonio M."/>
            <person name="Oren A."/>
            <person name="Chaudhuri R.R."/>
            <person name="La Ragione R."/>
            <person name="Hildebrand F."/>
            <person name="Pallen M.J."/>
        </authorList>
    </citation>
    <scope>NUCLEOTIDE SEQUENCE</scope>
    <source>
        <strain evidence="2">CHK190-19873</strain>
    </source>
</reference>
<reference evidence="2" key="1">
    <citation type="submission" date="2020-10" db="EMBL/GenBank/DDBJ databases">
        <authorList>
            <person name="Gilroy R."/>
        </authorList>
    </citation>
    <scope>NUCLEOTIDE SEQUENCE</scope>
    <source>
        <strain evidence="2">CHK190-19873</strain>
    </source>
</reference>
<feature type="transmembrane region" description="Helical" evidence="1">
    <location>
        <begin position="235"/>
        <end position="258"/>
    </location>
</feature>
<keyword evidence="1" id="KW-1133">Transmembrane helix</keyword>
<gene>
    <name evidence="2" type="ORF">IAB44_10985</name>
</gene>
<feature type="transmembrane region" description="Helical" evidence="1">
    <location>
        <begin position="324"/>
        <end position="344"/>
    </location>
</feature>
<feature type="transmembrane region" description="Helical" evidence="1">
    <location>
        <begin position="7"/>
        <end position="23"/>
    </location>
</feature>
<comment type="caution">
    <text evidence="2">The sequence shown here is derived from an EMBL/GenBank/DDBJ whole genome shotgun (WGS) entry which is preliminary data.</text>
</comment>
<evidence type="ECO:0000256" key="1">
    <source>
        <dbReference type="SAM" id="Phobius"/>
    </source>
</evidence>
<evidence type="ECO:0000313" key="2">
    <source>
        <dbReference type="EMBL" id="HIS32053.1"/>
    </source>
</evidence>
<feature type="transmembrane region" description="Helical" evidence="1">
    <location>
        <begin position="193"/>
        <end position="214"/>
    </location>
</feature>
<protein>
    <submittedName>
        <fullName evidence="2">Uncharacterized protein</fullName>
    </submittedName>
</protein>
<accession>A0A9D1EU83</accession>
<dbReference type="AlphaFoldDB" id="A0A9D1EU83"/>